<sequence>MCVCTSISSHIFQSVILFSQSDEIGLYFIFPLIVHLGNLYHTLYRHYYSLDGRFDMARVLDVEDLNMKARYAFASMGSFMLAILGHFMLRDISSTLYHIADIASIASSGFILAYEVIETVKSKIS</sequence>
<evidence type="ECO:0000313" key="3">
    <source>
        <dbReference type="EMBL" id="VDN37236.1"/>
    </source>
</evidence>
<gene>
    <name evidence="3" type="ORF">GPUH_LOCUS20978</name>
</gene>
<feature type="transmembrane region" description="Helical" evidence="1">
    <location>
        <begin position="95"/>
        <end position="117"/>
    </location>
</feature>
<keyword evidence="1" id="KW-0472">Membrane</keyword>
<evidence type="ECO:0000256" key="1">
    <source>
        <dbReference type="SAM" id="Phobius"/>
    </source>
</evidence>
<accession>A0A183EJ42</accession>
<dbReference type="Pfam" id="PF23346">
    <property type="entry name" value="DUF7087"/>
    <property type="match status" value="1"/>
</dbReference>
<dbReference type="OrthoDB" id="5869531at2759"/>
<evidence type="ECO:0000313" key="4">
    <source>
        <dbReference type="Proteomes" id="UP000271098"/>
    </source>
</evidence>
<name>A0A183EJ42_9BILA</name>
<dbReference type="InterPro" id="IPR055514">
    <property type="entry name" value="DUF7087"/>
</dbReference>
<dbReference type="Proteomes" id="UP000271098">
    <property type="component" value="Unassembled WGS sequence"/>
</dbReference>
<evidence type="ECO:0000259" key="2">
    <source>
        <dbReference type="Pfam" id="PF23346"/>
    </source>
</evidence>
<keyword evidence="4" id="KW-1185">Reference proteome</keyword>
<dbReference type="PANTHER" id="PTHR36940">
    <property type="entry name" value="PROTEIN CBG20338"/>
    <property type="match status" value="1"/>
</dbReference>
<dbReference type="WBParaSite" id="GPUH_0002100801-mRNA-1">
    <property type="protein sequence ID" value="GPUH_0002100801-mRNA-1"/>
    <property type="gene ID" value="GPUH_0002100801"/>
</dbReference>
<reference evidence="3 4" key="2">
    <citation type="submission" date="2018-11" db="EMBL/GenBank/DDBJ databases">
        <authorList>
            <consortium name="Pathogen Informatics"/>
        </authorList>
    </citation>
    <scope>NUCLEOTIDE SEQUENCE [LARGE SCALE GENOMIC DNA]</scope>
</reference>
<feature type="transmembrane region" description="Helical" evidence="1">
    <location>
        <begin position="24"/>
        <end position="48"/>
    </location>
</feature>
<keyword evidence="1" id="KW-0812">Transmembrane</keyword>
<organism evidence="5">
    <name type="scientific">Gongylonema pulchrum</name>
    <dbReference type="NCBI Taxonomy" id="637853"/>
    <lineage>
        <taxon>Eukaryota</taxon>
        <taxon>Metazoa</taxon>
        <taxon>Ecdysozoa</taxon>
        <taxon>Nematoda</taxon>
        <taxon>Chromadorea</taxon>
        <taxon>Rhabditida</taxon>
        <taxon>Spirurina</taxon>
        <taxon>Spiruromorpha</taxon>
        <taxon>Spiruroidea</taxon>
        <taxon>Gongylonematidae</taxon>
        <taxon>Gongylonema</taxon>
    </lineage>
</organism>
<dbReference type="PANTHER" id="PTHR36940:SF1">
    <property type="entry name" value="DUF3278 DOMAIN-CONTAINING PROTEIN"/>
    <property type="match status" value="1"/>
</dbReference>
<protein>
    <submittedName>
        <fullName evidence="5">Magnesium transporter</fullName>
    </submittedName>
</protein>
<keyword evidence="1" id="KW-1133">Transmembrane helix</keyword>
<feature type="transmembrane region" description="Helical" evidence="1">
    <location>
        <begin position="69"/>
        <end position="89"/>
    </location>
</feature>
<dbReference type="EMBL" id="UYRT01091574">
    <property type="protein sequence ID" value="VDN37236.1"/>
    <property type="molecule type" value="Genomic_DNA"/>
</dbReference>
<feature type="domain" description="DUF7087" evidence="2">
    <location>
        <begin position="7"/>
        <end position="119"/>
    </location>
</feature>
<reference evidence="5" key="1">
    <citation type="submission" date="2016-06" db="UniProtKB">
        <authorList>
            <consortium name="WormBaseParasite"/>
        </authorList>
    </citation>
    <scope>IDENTIFICATION</scope>
</reference>
<evidence type="ECO:0000313" key="5">
    <source>
        <dbReference type="WBParaSite" id="GPUH_0002100801-mRNA-1"/>
    </source>
</evidence>
<dbReference type="AlphaFoldDB" id="A0A183EJ42"/>
<proteinExistence type="predicted"/>